<feature type="signal peptide" evidence="1">
    <location>
        <begin position="1"/>
        <end position="19"/>
    </location>
</feature>
<dbReference type="EMBL" id="CP000157">
    <property type="protein sequence ID" value="ABC64645.1"/>
    <property type="molecule type" value="Genomic_DNA"/>
</dbReference>
<keyword evidence="1" id="KW-0732">Signal</keyword>
<feature type="chain" id="PRO_5004213063" evidence="1">
    <location>
        <begin position="20"/>
        <end position="230"/>
    </location>
</feature>
<evidence type="ECO:0000256" key="1">
    <source>
        <dbReference type="SAM" id="SignalP"/>
    </source>
</evidence>
<dbReference type="Proteomes" id="UP000008808">
    <property type="component" value="Chromosome"/>
</dbReference>
<sequence length="230" mass="25588">MIATSIASAVALLVALQQASDKVEAVYSDEDWTLDYPFVIEPYVGEYYDCLRAGSYTIGEGRTFAAQYREDDLPRCADKGVRLEAEANAVLAGRDSSDAMTPQDVAALFDQIRALHVARGASIDSATRARLVTEPEYRQVRRQAAVASEDTARCVARIDALSQERSAFMADNSDRIEAVHAQDSYSEDDQRELFAYQRQLQRFNSLIVIEQRRCAAAGQRELADFDNAQD</sequence>
<dbReference type="OrthoDB" id="7391078at2"/>
<evidence type="ECO:0000313" key="2">
    <source>
        <dbReference type="EMBL" id="ABC64645.1"/>
    </source>
</evidence>
<dbReference type="AlphaFoldDB" id="Q2N6P6"/>
<dbReference type="HOGENOM" id="CLU_1203336_0_0_5"/>
<accession>Q2N6P6</accession>
<protein>
    <submittedName>
        <fullName evidence="2">Uncharacterized protein</fullName>
    </submittedName>
</protein>
<evidence type="ECO:0000313" key="3">
    <source>
        <dbReference type="Proteomes" id="UP000008808"/>
    </source>
</evidence>
<reference evidence="3" key="1">
    <citation type="journal article" date="2009" name="J. Bacteriol.">
        <title>Complete genome sequence of Erythrobacter litoralis HTCC2594.</title>
        <authorList>
            <person name="Oh H.M."/>
            <person name="Giovannoni S.J."/>
            <person name="Ferriera S."/>
            <person name="Johnson J."/>
            <person name="Cho J.C."/>
        </authorList>
    </citation>
    <scope>NUCLEOTIDE SEQUENCE [LARGE SCALE GENOMIC DNA]</scope>
    <source>
        <strain evidence="3">HTCC2594</strain>
    </source>
</reference>
<dbReference type="STRING" id="314225.ELI_12765"/>
<keyword evidence="3" id="KW-1185">Reference proteome</keyword>
<dbReference type="KEGG" id="eli:ELI_12765"/>
<name>Q2N6P6_ERYLH</name>
<gene>
    <name evidence="2" type="ordered locus">ELI_12765</name>
</gene>
<organism evidence="2 3">
    <name type="scientific">Erythrobacter litoralis (strain HTCC2594)</name>
    <dbReference type="NCBI Taxonomy" id="314225"/>
    <lineage>
        <taxon>Bacteria</taxon>
        <taxon>Pseudomonadati</taxon>
        <taxon>Pseudomonadota</taxon>
        <taxon>Alphaproteobacteria</taxon>
        <taxon>Sphingomonadales</taxon>
        <taxon>Erythrobacteraceae</taxon>
        <taxon>Erythrobacter/Porphyrobacter group</taxon>
        <taxon>Erythrobacter</taxon>
    </lineage>
</organism>
<dbReference type="RefSeq" id="WP_011415467.1">
    <property type="nucleotide sequence ID" value="NC_007722.1"/>
</dbReference>
<proteinExistence type="predicted"/>